<dbReference type="AlphaFoldDB" id="A0A4Q0XMB1"/>
<evidence type="ECO:0000259" key="1">
    <source>
        <dbReference type="Pfam" id="PF25840"/>
    </source>
</evidence>
<keyword evidence="3" id="KW-1185">Reference proteome</keyword>
<sequence length="520" mass="59769">MNIYKQVLKQNLHKLLNLYNTDKFSTTYGYADREFWGWKTKDFANATLQGGVHSLAIALKLDLFQNKEESIVLEMIDSAIMAIDKIKDKNGSVIEAYPRENSFCVTALVAFDVLWAIRYLENILDNETKQRYLKVIKPLIEFITNNGEEHAIISNHLATGVAAITLWNEMSGDDSPRDKELLQIIYDNQSDEGWYKEYEGADPGYQTLCTYYLSCAYEITKDHKLLESLKRSANFLSHFIHPDGTIGGLYGSRNTEVFYPAGIITLSGEIKEFAMMAKYLEPKEQHLLPQNIDIGNYIPLLNAYAVAALKYDDVKENIEKTKIYPFYMKTEIKDFKQTGIHLNSNENYFAILNYKKGGTLKVFNLNNCKLDIEDGGLFGTLNDSQKFSTQQFDEKIVFKDNVIQANFYKINESLPNPLNFIILRVLSLTIFRSVYLGNLFKKFIVNMLMTGKNRIDGSVKREFEFLEDKIIIKEEIAQPKNCKEIKHIGKSKSIHMASSGYFISQNFENKNTKLVEFKNV</sequence>
<evidence type="ECO:0000313" key="2">
    <source>
        <dbReference type="EMBL" id="RXJ54414.1"/>
    </source>
</evidence>
<dbReference type="InterPro" id="IPR058907">
    <property type="entry name" value="P29_N"/>
</dbReference>
<dbReference type="RefSeq" id="WP_128997004.1">
    <property type="nucleotide sequence ID" value="NZ_PDKN01000010.1"/>
</dbReference>
<accession>A0A4Q0XMB1</accession>
<comment type="caution">
    <text evidence="2">The sequence shown here is derived from an EMBL/GenBank/DDBJ whole genome shotgun (WGS) entry which is preliminary data.</text>
</comment>
<protein>
    <recommendedName>
        <fullName evidence="1">Broad-specificity ulvan lyase N-terminal domain-containing protein</fullName>
    </recommendedName>
</protein>
<evidence type="ECO:0000313" key="3">
    <source>
        <dbReference type="Proteomes" id="UP000290657"/>
    </source>
</evidence>
<dbReference type="InterPro" id="IPR008929">
    <property type="entry name" value="Chondroitin_lyas"/>
</dbReference>
<reference evidence="2 3" key="1">
    <citation type="submission" date="2017-10" db="EMBL/GenBank/DDBJ databases">
        <title>Genomics of the genus Arcobacter.</title>
        <authorList>
            <person name="Perez-Cataluna A."/>
            <person name="Figueras M.J."/>
        </authorList>
    </citation>
    <scope>NUCLEOTIDE SEQUENCE [LARGE SCALE GENOMIC DNA]</scope>
    <source>
        <strain evidence="2 3">CECT 8987</strain>
    </source>
</reference>
<name>A0A4Q0XMB1_9BACT</name>
<dbReference type="OrthoDB" id="5493458at2"/>
<dbReference type="EMBL" id="PDKN01000010">
    <property type="protein sequence ID" value="RXJ54414.1"/>
    <property type="molecule type" value="Genomic_DNA"/>
</dbReference>
<feature type="domain" description="Broad-specificity ulvan lyase N-terminal" evidence="1">
    <location>
        <begin position="85"/>
        <end position="278"/>
    </location>
</feature>
<dbReference type="SUPFAM" id="SSF48230">
    <property type="entry name" value="Chondroitin AC/alginate lyase"/>
    <property type="match status" value="1"/>
</dbReference>
<dbReference type="Proteomes" id="UP000290657">
    <property type="component" value="Unassembled WGS sequence"/>
</dbReference>
<dbReference type="Gene3D" id="1.50.10.100">
    <property type="entry name" value="Chondroitin AC/alginate lyase"/>
    <property type="match status" value="1"/>
</dbReference>
<proteinExistence type="predicted"/>
<gene>
    <name evidence="2" type="ORF">CRV04_11510</name>
</gene>
<dbReference type="Pfam" id="PF25840">
    <property type="entry name" value="Ulvan_lyase_N"/>
    <property type="match status" value="1"/>
</dbReference>
<organism evidence="2 3">
    <name type="scientific">Candidatus Marinarcus aquaticus</name>
    <dbReference type="NCBI Taxonomy" id="2044504"/>
    <lineage>
        <taxon>Bacteria</taxon>
        <taxon>Pseudomonadati</taxon>
        <taxon>Campylobacterota</taxon>
        <taxon>Epsilonproteobacteria</taxon>
        <taxon>Campylobacterales</taxon>
        <taxon>Arcobacteraceae</taxon>
        <taxon>Candidatus Marinarcus</taxon>
    </lineage>
</organism>